<reference evidence="2 3" key="1">
    <citation type="submission" date="2018-03" db="EMBL/GenBank/DDBJ databases">
        <title>Rhodobacter veldkampii.</title>
        <authorList>
            <person name="Meyer T.E."/>
            <person name="Miller S."/>
            <person name="Lodha T."/>
            <person name="Gandham S."/>
            <person name="Chintalapati S."/>
            <person name="Chintalapati V.R."/>
        </authorList>
    </citation>
    <scope>NUCLEOTIDE SEQUENCE [LARGE SCALE GENOMIC DNA]</scope>
    <source>
        <strain evidence="2 3">DSM 11550</strain>
    </source>
</reference>
<dbReference type="EMBL" id="PZKF01000012">
    <property type="protein sequence ID" value="PTE17908.1"/>
    <property type="molecule type" value="Genomic_DNA"/>
</dbReference>
<proteinExistence type="predicted"/>
<organism evidence="2 3">
    <name type="scientific">Phaeovulum veldkampii DSM 11550</name>
    <dbReference type="NCBI Taxonomy" id="1185920"/>
    <lineage>
        <taxon>Bacteria</taxon>
        <taxon>Pseudomonadati</taxon>
        <taxon>Pseudomonadota</taxon>
        <taxon>Alphaproteobacteria</taxon>
        <taxon>Rhodobacterales</taxon>
        <taxon>Paracoccaceae</taxon>
        <taxon>Phaeovulum</taxon>
    </lineage>
</organism>
<evidence type="ECO:0000256" key="1">
    <source>
        <dbReference type="SAM" id="MobiDB-lite"/>
    </source>
</evidence>
<dbReference type="OrthoDB" id="8283038at2"/>
<protein>
    <recommendedName>
        <fullName evidence="4">Type I secretion protein</fullName>
    </recommendedName>
</protein>
<feature type="region of interest" description="Disordered" evidence="1">
    <location>
        <begin position="46"/>
        <end position="121"/>
    </location>
</feature>
<evidence type="ECO:0000313" key="2">
    <source>
        <dbReference type="EMBL" id="PTE17908.1"/>
    </source>
</evidence>
<sequence>MRSDLITQEIWHFIGLFDQIVEQARQRIDYDGFRGAADGQAEMEMAAVSPTTPHPDAAAPEFRPKTGNPAPAEAATSGPVTESRLDLSAPAQDRTAPPPASANPDTGAPVNLSGSAGSALPDLPPPGSVMIVMRQSNVATDSDLLLMTPAETAFLDPAIFADPLQDLMAVAQSLGVIGALPTPSDQASIAEMGRALQAAVEAAAPAAVAGADVFIARGTDTLGVHVNGVAADDLPVLQDHLPEVPDAPKTSVEIAQATAAQEETPAPDIDHLVLAGGNTVVNEALVSISWLDAPVITVMGGLIRIDAISQINVSAESQWLDGAPLAPVEAPQGLINSALFDRPDAGTAGTEDGGSPLGWIVTTVAGDLIVLNWITQTNFLIDTDILSVALTGSTSYIVTGDNTLVNTADLLELSWSYDLIVIGGSMIDLALIRQTNVLHDVDAVTGGLADMGGNLLWNQAVISDDGLDTIAPMAPGMAGLANAAAKGGMGLGQSILNDPAFDGLDLLRVLHIEGDLLMVQAIDQTNVMGDADQVAMAAGAAMTQEGAEISLITGANALINIAEIASGGMDSTIHVQGEAYSDALLYQANFFGDPEDGVAPGLQGLVAEAVAFLADDMIAEGDAPDPAVLDAALHGIQTDGLNVMLA</sequence>
<evidence type="ECO:0008006" key="4">
    <source>
        <dbReference type="Google" id="ProtNLM"/>
    </source>
</evidence>
<dbReference type="Proteomes" id="UP000241899">
    <property type="component" value="Unassembled WGS sequence"/>
</dbReference>
<name>A0A2T4JJ55_9RHOB</name>
<accession>A0A2T4JJ55</accession>
<dbReference type="RefSeq" id="WP_107324595.1">
    <property type="nucleotide sequence ID" value="NZ_NHSP01000079.1"/>
</dbReference>
<keyword evidence="3" id="KW-1185">Reference proteome</keyword>
<dbReference type="AlphaFoldDB" id="A0A2T4JJ55"/>
<evidence type="ECO:0000313" key="3">
    <source>
        <dbReference type="Proteomes" id="UP000241899"/>
    </source>
</evidence>
<comment type="caution">
    <text evidence="2">The sequence shown here is derived from an EMBL/GenBank/DDBJ whole genome shotgun (WGS) entry which is preliminary data.</text>
</comment>
<gene>
    <name evidence="2" type="ORF">C5F46_06700</name>
</gene>